<dbReference type="InterPro" id="IPR002068">
    <property type="entry name" value="A-crystallin/Hsp20_dom"/>
</dbReference>
<dbReference type="EMBL" id="SLXO01000001">
    <property type="protein sequence ID" value="TCP38458.1"/>
    <property type="molecule type" value="Genomic_DNA"/>
</dbReference>
<evidence type="ECO:0000256" key="4">
    <source>
        <dbReference type="SAM" id="MobiDB-lite"/>
    </source>
</evidence>
<dbReference type="InterPro" id="IPR037913">
    <property type="entry name" value="ACD_IbpA/B"/>
</dbReference>
<dbReference type="PANTHER" id="PTHR47062:SF1">
    <property type="entry name" value="SMALL HEAT SHOCK PROTEIN IBPA"/>
    <property type="match status" value="1"/>
</dbReference>
<protein>
    <submittedName>
        <fullName evidence="6">Molecular chaperone IbpA</fullName>
    </submittedName>
</protein>
<feature type="domain" description="SHSP" evidence="5">
    <location>
        <begin position="29"/>
        <end position="140"/>
    </location>
</feature>
<evidence type="ECO:0000313" key="7">
    <source>
        <dbReference type="Proteomes" id="UP000295399"/>
    </source>
</evidence>
<dbReference type="PANTHER" id="PTHR47062">
    <property type="match status" value="1"/>
</dbReference>
<evidence type="ECO:0000256" key="1">
    <source>
        <dbReference type="ARBA" id="ARBA00023016"/>
    </source>
</evidence>
<name>A0A4R2PTV1_RHOSA</name>
<dbReference type="Proteomes" id="UP000295399">
    <property type="component" value="Unassembled WGS sequence"/>
</dbReference>
<comment type="similarity">
    <text evidence="2 3">Belongs to the small heat shock protein (HSP20) family.</text>
</comment>
<dbReference type="Gene3D" id="2.60.40.790">
    <property type="match status" value="1"/>
</dbReference>
<dbReference type="InterPro" id="IPR008978">
    <property type="entry name" value="HSP20-like_chaperone"/>
</dbReference>
<dbReference type="PROSITE" id="PS01031">
    <property type="entry name" value="SHSP"/>
    <property type="match status" value="1"/>
</dbReference>
<feature type="compositionally biased region" description="Basic and acidic residues" evidence="4">
    <location>
        <begin position="148"/>
        <end position="162"/>
    </location>
</feature>
<organism evidence="6 7">
    <name type="scientific">Rhodothalassium salexigens DSM 2132</name>
    <dbReference type="NCBI Taxonomy" id="1188247"/>
    <lineage>
        <taxon>Bacteria</taxon>
        <taxon>Pseudomonadati</taxon>
        <taxon>Pseudomonadota</taxon>
        <taxon>Alphaproteobacteria</taxon>
        <taxon>Rhodothalassiales</taxon>
        <taxon>Rhodothalassiaceae</taxon>
        <taxon>Rhodothalassium</taxon>
    </lineage>
</organism>
<evidence type="ECO:0000259" key="5">
    <source>
        <dbReference type="PROSITE" id="PS01031"/>
    </source>
</evidence>
<comment type="caution">
    <text evidence="6">The sequence shown here is derived from an EMBL/GenBank/DDBJ whole genome shotgun (WGS) entry which is preliminary data.</text>
</comment>
<dbReference type="AlphaFoldDB" id="A0A4R2PTV1"/>
<keyword evidence="1" id="KW-0346">Stress response</keyword>
<dbReference type="FunCoup" id="A0A4R2PTV1">
    <property type="interactions" value="133"/>
</dbReference>
<evidence type="ECO:0000256" key="2">
    <source>
        <dbReference type="PROSITE-ProRule" id="PRU00285"/>
    </source>
</evidence>
<gene>
    <name evidence="6" type="ORF">EV659_101362</name>
</gene>
<dbReference type="Pfam" id="PF00011">
    <property type="entry name" value="HSP20"/>
    <property type="match status" value="1"/>
</dbReference>
<evidence type="ECO:0000313" key="6">
    <source>
        <dbReference type="EMBL" id="TCP38458.1"/>
    </source>
</evidence>
<dbReference type="RefSeq" id="WP_132706896.1">
    <property type="nucleotide sequence ID" value="NZ_JACIGF010000001.1"/>
</dbReference>
<reference evidence="6 7" key="1">
    <citation type="submission" date="2019-03" db="EMBL/GenBank/DDBJ databases">
        <title>Genomic Encyclopedia of Type Strains, Phase IV (KMG-IV): sequencing the most valuable type-strain genomes for metagenomic binning, comparative biology and taxonomic classification.</title>
        <authorList>
            <person name="Goeker M."/>
        </authorList>
    </citation>
    <scope>NUCLEOTIDE SEQUENCE [LARGE SCALE GENOMIC DNA]</scope>
    <source>
        <strain evidence="6 7">DSM 2132</strain>
    </source>
</reference>
<accession>A0A4R2PTV1</accession>
<dbReference type="OrthoDB" id="9810618at2"/>
<feature type="region of interest" description="Disordered" evidence="4">
    <location>
        <begin position="138"/>
        <end position="162"/>
    </location>
</feature>
<dbReference type="CDD" id="cd06470">
    <property type="entry name" value="ACD_IbpA-B_like"/>
    <property type="match status" value="1"/>
</dbReference>
<keyword evidence="7" id="KW-1185">Reference proteome</keyword>
<evidence type="ECO:0000256" key="3">
    <source>
        <dbReference type="RuleBase" id="RU003616"/>
    </source>
</evidence>
<dbReference type="SUPFAM" id="SSF49764">
    <property type="entry name" value="HSP20-like chaperones"/>
    <property type="match status" value="1"/>
</dbReference>
<proteinExistence type="inferred from homology"/>
<dbReference type="InParanoid" id="A0A4R2PTV1"/>
<sequence>MRRFDLTPLLRSSVGFDDLFRLTDSLTGLEQEGGFPPYNIERMSDDDYRIEMAVAGFAPDELDVQVQENTLTVSGQAAQQDDDRTYLHRGIAKRAFERTFRLADSIRVQGARFENGLLVIDLVREVPEHKRPRRIEIASAHANAAKTPRVEQKDRDDTAQAA</sequence>